<keyword evidence="2" id="KW-1185">Reference proteome</keyword>
<comment type="caution">
    <text evidence="1">The sequence shown here is derived from an EMBL/GenBank/DDBJ whole genome shotgun (WGS) entry which is preliminary data.</text>
</comment>
<dbReference type="RefSeq" id="WP_111592376.1">
    <property type="nucleotide sequence ID" value="NZ_QLMA01000004.1"/>
</dbReference>
<dbReference type="Proteomes" id="UP000249819">
    <property type="component" value="Unassembled WGS sequence"/>
</dbReference>
<sequence>MKKILCILPILIVLQYSYAQEKIPFTTIPDTTIPRRVAILSGATAAMYGTSLIALNAAWYKDYPRSNFHFFNDMNEWNQMDKMGHIFSAYFIGKYSREMWRWSGLPRKKQIWIGGLSGLAYQSVIEVLDGYSSEWGFSWGDMGANAIGSAMLISQELAWNEQRIQIKFSAHPGRYDDPVLKDKTNQLFGTRFLERILKDYNAQTYWLSVNLRSFAPNSNLPRWLNISVGYGADNMFGGTVNWWDDDNGKRYDYTHMGRIRQFYLSPDVDFTRIRTKRKGVKVMFQLLNMLKFPAPTLEIDSKGRLFLHPIYF</sequence>
<dbReference type="Pfam" id="PF10043">
    <property type="entry name" value="DUF2279"/>
    <property type="match status" value="1"/>
</dbReference>
<dbReference type="EMBL" id="QLMA01000004">
    <property type="protein sequence ID" value="RAJ81808.1"/>
    <property type="molecule type" value="Genomic_DNA"/>
</dbReference>
<protein>
    <submittedName>
        <fullName evidence="1">Putative lipoprotein DUF2279</fullName>
    </submittedName>
</protein>
<reference evidence="1 2" key="1">
    <citation type="submission" date="2018-06" db="EMBL/GenBank/DDBJ databases">
        <title>Genomic Encyclopedia of Archaeal and Bacterial Type Strains, Phase II (KMG-II): from individual species to whole genera.</title>
        <authorList>
            <person name="Goeker M."/>
        </authorList>
    </citation>
    <scope>NUCLEOTIDE SEQUENCE [LARGE SCALE GENOMIC DNA]</scope>
    <source>
        <strain evidence="1 2">DSM 29821</strain>
    </source>
</reference>
<proteinExistence type="predicted"/>
<organism evidence="1 2">
    <name type="scientific">Chitinophaga dinghuensis</name>
    <dbReference type="NCBI Taxonomy" id="1539050"/>
    <lineage>
        <taxon>Bacteria</taxon>
        <taxon>Pseudomonadati</taxon>
        <taxon>Bacteroidota</taxon>
        <taxon>Chitinophagia</taxon>
        <taxon>Chitinophagales</taxon>
        <taxon>Chitinophagaceae</taxon>
        <taxon>Chitinophaga</taxon>
    </lineage>
</organism>
<dbReference type="InterPro" id="IPR018736">
    <property type="entry name" value="DUF2279_periplasmic_lipo"/>
</dbReference>
<dbReference type="OrthoDB" id="9803535at2"/>
<name>A0A327W705_9BACT</name>
<accession>A0A327W705</accession>
<evidence type="ECO:0000313" key="1">
    <source>
        <dbReference type="EMBL" id="RAJ81808.1"/>
    </source>
</evidence>
<dbReference type="AlphaFoldDB" id="A0A327W705"/>
<keyword evidence="1" id="KW-0449">Lipoprotein</keyword>
<gene>
    <name evidence="1" type="ORF">CLV59_10431</name>
</gene>
<evidence type="ECO:0000313" key="2">
    <source>
        <dbReference type="Proteomes" id="UP000249819"/>
    </source>
</evidence>